<evidence type="ECO:0000256" key="2">
    <source>
        <dbReference type="ARBA" id="ARBA00022679"/>
    </source>
</evidence>
<dbReference type="GO" id="GO:0008495">
    <property type="term" value="F:protoheme IX farnesyltransferase activity"/>
    <property type="evidence" value="ECO:0007669"/>
    <property type="project" value="InterPro"/>
</dbReference>
<sequence>MIAMDTTLRRSKDTASLARKVLGLFKLRIGFVIMVTALAGFAVTPGPKPGALELAVLALSVLVASASAGAFNQYVEYDSDRLMVRTRDRAFATGALPHRPAWLVLIGLLLAASVTASWLATNPLAALYVFLGAFFYAVVYTVWLKRRTWLNIVVGGLAGSFSVLAGAAAVNPALGMVPLLLAVVLFLWTPPHFWSLAIANNADYQAAGVPMLPVVVGTARAARIVFASTIALVGVTILPIFFGAGPIYLVGALTGGAYFVFKAWQLARAPSRKTAMGSFFASLLQLSVLLVAAMIDSLVS</sequence>
<feature type="transmembrane region" description="Helical" evidence="7">
    <location>
        <begin position="176"/>
        <end position="200"/>
    </location>
</feature>
<comment type="caution">
    <text evidence="8">The sequence shown here is derived from an EMBL/GenBank/DDBJ whole genome shotgun (WGS) entry which is preliminary data.</text>
</comment>
<dbReference type="InterPro" id="IPR000537">
    <property type="entry name" value="UbiA_prenyltransferase"/>
</dbReference>
<evidence type="ECO:0000256" key="5">
    <source>
        <dbReference type="ARBA" id="ARBA00023133"/>
    </source>
</evidence>
<keyword evidence="6 7" id="KW-0472">Membrane</keyword>
<evidence type="ECO:0000256" key="4">
    <source>
        <dbReference type="ARBA" id="ARBA00022989"/>
    </source>
</evidence>
<organism evidence="8">
    <name type="scientific">mine drainage metagenome</name>
    <dbReference type="NCBI Taxonomy" id="410659"/>
    <lineage>
        <taxon>unclassified sequences</taxon>
        <taxon>metagenomes</taxon>
        <taxon>ecological metagenomes</taxon>
    </lineage>
</organism>
<keyword evidence="3 7" id="KW-0812">Transmembrane</keyword>
<feature type="transmembrane region" description="Helical" evidence="7">
    <location>
        <begin position="247"/>
        <end position="264"/>
    </location>
</feature>
<feature type="transmembrane region" description="Helical" evidence="7">
    <location>
        <begin position="96"/>
        <end position="119"/>
    </location>
</feature>
<dbReference type="Pfam" id="PF01040">
    <property type="entry name" value="UbiA"/>
    <property type="match status" value="1"/>
</dbReference>
<dbReference type="EC" id="2.5.1.-" evidence="8"/>
<dbReference type="PANTHER" id="PTHR43448:SF2">
    <property type="entry name" value="PROTOHEME IX FARNESYLTRANSFERASE, MITOCHONDRIAL"/>
    <property type="match status" value="1"/>
</dbReference>
<reference evidence="8" key="1">
    <citation type="submission" date="2016-10" db="EMBL/GenBank/DDBJ databases">
        <title>Sequence of Gallionella enrichment culture.</title>
        <authorList>
            <person name="Poehlein A."/>
            <person name="Muehling M."/>
            <person name="Daniel R."/>
        </authorList>
    </citation>
    <scope>NUCLEOTIDE SEQUENCE</scope>
</reference>
<dbReference type="HAMAP" id="MF_00154">
    <property type="entry name" value="CyoE_CtaB"/>
    <property type="match status" value="1"/>
</dbReference>
<proteinExistence type="inferred from homology"/>
<dbReference type="PANTHER" id="PTHR43448">
    <property type="entry name" value="PROTOHEME IX FARNESYLTRANSFERASE, MITOCHONDRIAL"/>
    <property type="match status" value="1"/>
</dbReference>
<evidence type="ECO:0000256" key="7">
    <source>
        <dbReference type="SAM" id="Phobius"/>
    </source>
</evidence>
<feature type="transmembrane region" description="Helical" evidence="7">
    <location>
        <begin position="221"/>
        <end position="241"/>
    </location>
</feature>
<dbReference type="AlphaFoldDB" id="A0A1J5R8U9"/>
<feature type="transmembrane region" description="Helical" evidence="7">
    <location>
        <begin position="21"/>
        <end position="42"/>
    </location>
</feature>
<feature type="transmembrane region" description="Helical" evidence="7">
    <location>
        <begin position="150"/>
        <end position="170"/>
    </location>
</feature>
<evidence type="ECO:0000256" key="1">
    <source>
        <dbReference type="ARBA" id="ARBA00004141"/>
    </source>
</evidence>
<evidence type="ECO:0000313" key="8">
    <source>
        <dbReference type="EMBL" id="OIQ92289.1"/>
    </source>
</evidence>
<evidence type="ECO:0000256" key="3">
    <source>
        <dbReference type="ARBA" id="ARBA00022692"/>
    </source>
</evidence>
<keyword evidence="4 7" id="KW-1133">Transmembrane helix</keyword>
<dbReference type="InterPro" id="IPR044878">
    <property type="entry name" value="UbiA_sf"/>
</dbReference>
<feature type="transmembrane region" description="Helical" evidence="7">
    <location>
        <begin position="125"/>
        <end position="143"/>
    </location>
</feature>
<gene>
    <name evidence="8" type="primary">ctaB1</name>
    <name evidence="8" type="ORF">GALL_258050</name>
</gene>
<protein>
    <submittedName>
        <fullName evidence="8">Protoheme IX farnesyltransferase 1</fullName>
        <ecNumber evidence="8">2.5.1.-</ecNumber>
    </submittedName>
</protein>
<feature type="transmembrane region" description="Helical" evidence="7">
    <location>
        <begin position="276"/>
        <end position="295"/>
    </location>
</feature>
<dbReference type="Gene3D" id="1.10.357.140">
    <property type="entry name" value="UbiA prenyltransferase"/>
    <property type="match status" value="1"/>
</dbReference>
<evidence type="ECO:0000256" key="6">
    <source>
        <dbReference type="ARBA" id="ARBA00023136"/>
    </source>
</evidence>
<accession>A0A1J5R8U9</accession>
<comment type="subcellular location">
    <subcellularLocation>
        <location evidence="1">Membrane</location>
        <topology evidence="1">Multi-pass membrane protein</topology>
    </subcellularLocation>
</comment>
<dbReference type="GO" id="GO:0006783">
    <property type="term" value="P:heme biosynthetic process"/>
    <property type="evidence" value="ECO:0007669"/>
    <property type="project" value="UniProtKB-KW"/>
</dbReference>
<dbReference type="GO" id="GO:0016020">
    <property type="term" value="C:membrane"/>
    <property type="evidence" value="ECO:0007669"/>
    <property type="project" value="UniProtKB-SubCell"/>
</dbReference>
<name>A0A1J5R8U9_9ZZZZ</name>
<feature type="transmembrane region" description="Helical" evidence="7">
    <location>
        <begin position="54"/>
        <end position="75"/>
    </location>
</feature>
<dbReference type="InterPro" id="IPR006369">
    <property type="entry name" value="Protohaem_IX_farnesylTrfase"/>
</dbReference>
<dbReference type="CDD" id="cd13957">
    <property type="entry name" value="PT_UbiA_Cox10"/>
    <property type="match status" value="1"/>
</dbReference>
<keyword evidence="2 8" id="KW-0808">Transferase</keyword>
<keyword evidence="5" id="KW-0350">Heme biosynthesis</keyword>
<dbReference type="EMBL" id="MLJW01000236">
    <property type="protein sequence ID" value="OIQ92289.1"/>
    <property type="molecule type" value="Genomic_DNA"/>
</dbReference>
<dbReference type="NCBIfam" id="TIGR01473">
    <property type="entry name" value="cyoE_ctaB"/>
    <property type="match status" value="1"/>
</dbReference>